<evidence type="ECO:0000313" key="2">
    <source>
        <dbReference type="EMBL" id="GFS42862.1"/>
    </source>
</evidence>
<proteinExistence type="predicted"/>
<dbReference type="GO" id="GO:0003676">
    <property type="term" value="F:nucleic acid binding"/>
    <property type="evidence" value="ECO:0007669"/>
    <property type="project" value="InterPro"/>
</dbReference>
<dbReference type="EMBL" id="BJWL01000406">
    <property type="protein sequence ID" value="GFS42862.1"/>
    <property type="molecule type" value="Genomic_DNA"/>
</dbReference>
<gene>
    <name evidence="2" type="ORF">Acr_00g0082130</name>
</gene>
<accession>A0A7J0DUU6</accession>
<dbReference type="AlphaFoldDB" id="A0A7J0DUU6"/>
<keyword evidence="3" id="KW-1185">Reference proteome</keyword>
<feature type="domain" description="RNase H type-1" evidence="1">
    <location>
        <begin position="45"/>
        <end position="112"/>
    </location>
</feature>
<protein>
    <recommendedName>
        <fullName evidence="1">RNase H type-1 domain-containing protein</fullName>
    </recommendedName>
</protein>
<dbReference type="Pfam" id="PF13456">
    <property type="entry name" value="RVT_3"/>
    <property type="match status" value="1"/>
</dbReference>
<name>A0A7J0DUU6_9ERIC</name>
<evidence type="ECO:0000313" key="3">
    <source>
        <dbReference type="Proteomes" id="UP000585474"/>
    </source>
</evidence>
<reference evidence="3" key="1">
    <citation type="submission" date="2019-07" db="EMBL/GenBank/DDBJ databases">
        <title>De Novo Assembly of kiwifruit Actinidia rufa.</title>
        <authorList>
            <person name="Sugita-Konishi S."/>
            <person name="Sato K."/>
            <person name="Mori E."/>
            <person name="Abe Y."/>
            <person name="Kisaki G."/>
            <person name="Hamano K."/>
            <person name="Suezawa K."/>
            <person name="Otani M."/>
            <person name="Fukuda T."/>
            <person name="Manabe T."/>
            <person name="Gomi K."/>
            <person name="Tabuchi M."/>
            <person name="Akimitsu K."/>
            <person name="Kataoka I."/>
        </authorList>
    </citation>
    <scope>NUCLEOTIDE SEQUENCE [LARGE SCALE GENOMIC DNA]</scope>
    <source>
        <strain evidence="3">cv. Fuchu</strain>
    </source>
</reference>
<comment type="caution">
    <text evidence="2">The sequence shown here is derived from an EMBL/GenBank/DDBJ whole genome shotgun (WGS) entry which is preliminary data.</text>
</comment>
<dbReference type="InterPro" id="IPR002156">
    <property type="entry name" value="RNaseH_domain"/>
</dbReference>
<evidence type="ECO:0000259" key="1">
    <source>
        <dbReference type="Pfam" id="PF13456"/>
    </source>
</evidence>
<sequence>MNPSMNATVTLKRSPLMVDMVKTNFDAVKTKLSSVFEGWMMFVDFVEATIVYRSVRFAWDLEISKYSLEGDSLRFISIIRDPKIVSICDALSSFQYWIVSHVSRSGNQVAHVTLYPLSSTGLFLMSAGVARLVCFEQINCMEIEDSEPYAGPLSAYE</sequence>
<dbReference type="Proteomes" id="UP000585474">
    <property type="component" value="Unassembled WGS sequence"/>
</dbReference>
<dbReference type="GO" id="GO:0004523">
    <property type="term" value="F:RNA-DNA hybrid ribonuclease activity"/>
    <property type="evidence" value="ECO:0007669"/>
    <property type="project" value="InterPro"/>
</dbReference>
<organism evidence="2 3">
    <name type="scientific">Actinidia rufa</name>
    <dbReference type="NCBI Taxonomy" id="165716"/>
    <lineage>
        <taxon>Eukaryota</taxon>
        <taxon>Viridiplantae</taxon>
        <taxon>Streptophyta</taxon>
        <taxon>Embryophyta</taxon>
        <taxon>Tracheophyta</taxon>
        <taxon>Spermatophyta</taxon>
        <taxon>Magnoliopsida</taxon>
        <taxon>eudicotyledons</taxon>
        <taxon>Gunneridae</taxon>
        <taxon>Pentapetalae</taxon>
        <taxon>asterids</taxon>
        <taxon>Ericales</taxon>
        <taxon>Actinidiaceae</taxon>
        <taxon>Actinidia</taxon>
    </lineage>
</organism>